<keyword evidence="1" id="KW-0472">Membrane</keyword>
<sequence>MYRFNKWIDSFLLALVCGSVYLTLSIIHDDQVKWLNALIIATSLFLTWALVFPRLRETRSKTNTEK</sequence>
<proteinExistence type="predicted"/>
<dbReference type="KEGG" id="ble:BleG1_1190"/>
<name>A0A060LZQ7_9BACI</name>
<accession>A0A060LZQ7</accession>
<keyword evidence="1" id="KW-0812">Transmembrane</keyword>
<feature type="transmembrane region" description="Helical" evidence="1">
    <location>
        <begin position="34"/>
        <end position="52"/>
    </location>
</feature>
<evidence type="ECO:0000313" key="3">
    <source>
        <dbReference type="Proteomes" id="UP000027142"/>
    </source>
</evidence>
<feature type="transmembrane region" description="Helical" evidence="1">
    <location>
        <begin position="7"/>
        <end position="28"/>
    </location>
</feature>
<evidence type="ECO:0000256" key="1">
    <source>
        <dbReference type="SAM" id="Phobius"/>
    </source>
</evidence>
<organism evidence="2 3">
    <name type="scientific">Shouchella lehensis G1</name>
    <dbReference type="NCBI Taxonomy" id="1246626"/>
    <lineage>
        <taxon>Bacteria</taxon>
        <taxon>Bacillati</taxon>
        <taxon>Bacillota</taxon>
        <taxon>Bacilli</taxon>
        <taxon>Bacillales</taxon>
        <taxon>Bacillaceae</taxon>
        <taxon>Shouchella</taxon>
    </lineage>
</organism>
<protein>
    <submittedName>
        <fullName evidence="2">Uncharacterized protein</fullName>
    </submittedName>
</protein>
<dbReference type="EMBL" id="CP003923">
    <property type="protein sequence ID" value="AIC93793.1"/>
    <property type="molecule type" value="Genomic_DNA"/>
</dbReference>
<dbReference type="RefSeq" id="WP_038478328.1">
    <property type="nucleotide sequence ID" value="NZ_CP003923.1"/>
</dbReference>
<gene>
    <name evidence="2" type="ORF">BleG1_1190</name>
</gene>
<keyword evidence="1" id="KW-1133">Transmembrane helix</keyword>
<evidence type="ECO:0000313" key="2">
    <source>
        <dbReference type="EMBL" id="AIC93793.1"/>
    </source>
</evidence>
<keyword evidence="3" id="KW-1185">Reference proteome</keyword>
<dbReference type="AlphaFoldDB" id="A0A060LZQ7"/>
<dbReference type="Proteomes" id="UP000027142">
    <property type="component" value="Chromosome"/>
</dbReference>
<dbReference type="OrthoDB" id="2939819at2"/>
<reference evidence="2 3" key="1">
    <citation type="journal article" date="2014" name="Gene">
        <title>A comparative genomic analysis of the alkalitolerant soil bacterium Bacillus lehensis G1.</title>
        <authorList>
            <person name="Noor Y.M."/>
            <person name="Samsulrizal N.H."/>
            <person name="Jema'on N.A."/>
            <person name="Low K.O."/>
            <person name="Ramli A.N."/>
            <person name="Alias N.I."/>
            <person name="Damis S.I."/>
            <person name="Fuzi S.F."/>
            <person name="Isa M.N."/>
            <person name="Murad A.M."/>
            <person name="Raih M.F."/>
            <person name="Bakar F.D."/>
            <person name="Najimudin N."/>
            <person name="Mahadi N.M."/>
            <person name="Illias R.M."/>
        </authorList>
    </citation>
    <scope>NUCLEOTIDE SEQUENCE [LARGE SCALE GENOMIC DNA]</scope>
    <source>
        <strain evidence="2 3">G1</strain>
    </source>
</reference>
<dbReference type="HOGENOM" id="CLU_2822122_0_0_9"/>